<evidence type="ECO:0000313" key="3">
    <source>
        <dbReference type="Proteomes" id="UP000004221"/>
    </source>
</evidence>
<protein>
    <submittedName>
        <fullName evidence="2">Putative secreted protein</fullName>
    </submittedName>
</protein>
<dbReference type="EMBL" id="CAGS01000473">
    <property type="protein sequence ID" value="CCF85627.1"/>
    <property type="molecule type" value="Genomic_DNA"/>
</dbReference>
<dbReference type="OrthoDB" id="7502542at2"/>
<evidence type="ECO:0000256" key="1">
    <source>
        <dbReference type="SAM" id="Phobius"/>
    </source>
</evidence>
<keyword evidence="3" id="KW-1185">Reference proteome</keyword>
<name>I4ELR5_9BACT</name>
<dbReference type="AlphaFoldDB" id="I4ELR5"/>
<feature type="transmembrane region" description="Helical" evidence="1">
    <location>
        <begin position="6"/>
        <end position="25"/>
    </location>
</feature>
<keyword evidence="1" id="KW-0472">Membrane</keyword>
<organism evidence="2 3">
    <name type="scientific">Nitrolancea hollandica Lb</name>
    <dbReference type="NCBI Taxonomy" id="1129897"/>
    <lineage>
        <taxon>Bacteria</taxon>
        <taxon>Pseudomonadati</taxon>
        <taxon>Thermomicrobiota</taxon>
        <taxon>Thermomicrobia</taxon>
        <taxon>Sphaerobacterales</taxon>
        <taxon>Sphaerobacterineae</taxon>
        <taxon>Sphaerobacteraceae</taxon>
        <taxon>Nitrolancea</taxon>
    </lineage>
</organism>
<comment type="caution">
    <text evidence="2">The sequence shown here is derived from an EMBL/GenBank/DDBJ whole genome shotgun (WGS) entry which is preliminary data.</text>
</comment>
<accession>I4ELR5</accession>
<evidence type="ECO:0000313" key="2">
    <source>
        <dbReference type="EMBL" id="CCF85627.1"/>
    </source>
</evidence>
<keyword evidence="1" id="KW-0812">Transmembrane</keyword>
<gene>
    <name evidence="2" type="ORF">NITHO_5240014</name>
</gene>
<sequence length="184" mass="21343">MTTLEWAAIIIFVVVALAFIGWMYSRSRRTAEDFRQRYGPAYERAEKEYGKNEAEKMFEARERRVEEFNLQPLSDAQREQFANEWRSVQATFVNDPGKAVGEADRLLNEIMKTEGYPVEKFDERAADISVEHPDVVEKYREAHRIEQQHEQGKASTEDLRKAMVDYQALFESLVGSEKGRRAGA</sequence>
<dbReference type="Proteomes" id="UP000004221">
    <property type="component" value="Unassembled WGS sequence"/>
</dbReference>
<proteinExistence type="predicted"/>
<reference evidence="2 3" key="1">
    <citation type="journal article" date="2012" name="ISME J.">
        <title>Nitrification expanded: discovery, physiology and genomics of a nitrite-oxidizing bacterium from the phylum Chloroflexi.</title>
        <authorList>
            <person name="Sorokin D.Y."/>
            <person name="Lucker S."/>
            <person name="Vejmelkova D."/>
            <person name="Kostrikina N.A."/>
            <person name="Kleerebezem R."/>
            <person name="Rijpstra W.I."/>
            <person name="Damste J.S."/>
            <person name="Le Paslier D."/>
            <person name="Muyzer G."/>
            <person name="Wagner M."/>
            <person name="van Loosdrecht M.C."/>
            <person name="Daims H."/>
        </authorList>
    </citation>
    <scope>NUCLEOTIDE SEQUENCE [LARGE SCALE GENOMIC DNA]</scope>
    <source>
        <strain evidence="3">none</strain>
    </source>
</reference>
<dbReference type="RefSeq" id="WP_008480656.1">
    <property type="nucleotide sequence ID" value="NZ_CAGS01000473.1"/>
</dbReference>
<keyword evidence="1" id="KW-1133">Transmembrane helix</keyword>